<dbReference type="GO" id="GO:0032259">
    <property type="term" value="P:methylation"/>
    <property type="evidence" value="ECO:0007669"/>
    <property type="project" value="UniProtKB-KW"/>
</dbReference>
<reference evidence="3 4" key="1">
    <citation type="journal article" date="2011" name="J. Bacteriol.">
        <title>Complete Genome Sequence of Alicyclobacillus acidocaldarius Strain Tc-4-1.</title>
        <authorList>
            <person name="Chen Y."/>
            <person name="He Y."/>
            <person name="Zhang B."/>
            <person name="Yang J."/>
            <person name="Li W."/>
            <person name="Dong Z."/>
            <person name="Hu S."/>
        </authorList>
    </citation>
    <scope>NUCLEOTIDE SEQUENCE [LARGE SCALE GENOMIC DNA]</scope>
    <source>
        <strain evidence="3 4">Tc-4-1</strain>
    </source>
</reference>
<dbReference type="REBASE" id="37930">
    <property type="entry name" value="Aac41ORF1782P"/>
</dbReference>
<dbReference type="Pfam" id="PF00271">
    <property type="entry name" value="Helicase_C"/>
    <property type="match status" value="1"/>
</dbReference>
<dbReference type="GO" id="GO:0006304">
    <property type="term" value="P:DNA modification"/>
    <property type="evidence" value="ECO:0007669"/>
    <property type="project" value="InterPro"/>
</dbReference>
<dbReference type="SMART" id="SM00487">
    <property type="entry name" value="DEXDc"/>
    <property type="match status" value="1"/>
</dbReference>
<dbReference type="PROSITE" id="PS51194">
    <property type="entry name" value="HELICASE_CTER"/>
    <property type="match status" value="1"/>
</dbReference>
<dbReference type="GO" id="GO:0005524">
    <property type="term" value="F:ATP binding"/>
    <property type="evidence" value="ECO:0007669"/>
    <property type="project" value="InterPro"/>
</dbReference>
<keyword evidence="3" id="KW-0808">Transferase</keyword>
<dbReference type="InterPro" id="IPR039442">
    <property type="entry name" value="Mrr-like_dom"/>
</dbReference>
<dbReference type="Pfam" id="PF13156">
    <property type="entry name" value="Mrr_cat_2"/>
    <property type="match status" value="1"/>
</dbReference>
<dbReference type="CDD" id="cd18785">
    <property type="entry name" value="SF2_C"/>
    <property type="match status" value="1"/>
</dbReference>
<dbReference type="PROSITE" id="PS51192">
    <property type="entry name" value="HELICASE_ATP_BIND_1"/>
    <property type="match status" value="1"/>
</dbReference>
<dbReference type="Pfam" id="PF18135">
    <property type="entry name" value="Type_ISP_C"/>
    <property type="match status" value="1"/>
</dbReference>
<dbReference type="eggNOG" id="COG0286">
    <property type="taxonomic scope" value="Bacteria"/>
</dbReference>
<dbReference type="KEGG" id="aad:TC41_1782"/>
<dbReference type="GO" id="GO:0016787">
    <property type="term" value="F:hydrolase activity"/>
    <property type="evidence" value="ECO:0007669"/>
    <property type="project" value="InterPro"/>
</dbReference>
<dbReference type="RefSeq" id="WP_014464569.1">
    <property type="nucleotide sequence ID" value="NC_017167.1"/>
</dbReference>
<sequence length="1459" mass="167525">MGFWEQYENLQNEASSPQERGRLFERFLLAFLRDGHYPGARFVWVKTYRDWIMDTQPERSQQDEGIDLVAEDTEHHLWAIQSKDHRDPVDWRELSTFVASATSPRFSFTKFLVVAVGGVTRTAEARCQERGIAVWTGEDFETADIDWEQFTWQASEAMTRHVPVSLRPYQEEAVAAILSGWEANDRGKCIMPPGTGKTLVALRTVERFAQPGDLVLFCAPSIALVNQTIRAWKRDATVQLRFVAVTSDRGVGRDEDTGDISLIIPPTTNHEELVRAAQPVDDAIIVVVSTYQSLHVVADAQQQGLPEFRVAIADEAHRTTGVAYEEEEDPSDFLMFHDDDRIHAHRRLYLTATPRLFTEAHRNRLEREGLRTYGMDNLETFGPEFFRYSFRRGVEEGYLANYCVRVMFFSERRVQQMFVDWVQETDAPQVPDLVRAYALSRALMDEDIQPPLQRLITFVNSRAKSQAIVDTWNKLEKRFGMSRPVFVAHMDGTMSMRERAKLLRCLETLTDREGNSVDHVLITNARVLTEGIDVPDLDAVVFLEPRKSRVDVIQAIGRVVRKPPHRPNKVGTILVPIVLNVDRLEPNAPISEEQIEALLLPQEENFRTLVQIINALRAIDTAVDVYIRELLSPHEGSNREPSNTVQIRFDLGLPQELEEQIRKTITTRLVAPANNRSYFGVFAATVEEVARRLRTQLDTILGALPIEHYQEAQAAFQNYVTALREVLHPNISEEDAKDFLVQHWIMAPVFSSLFPGDDLTETPVARSFEQVTEGLFAPFLDRERHVLEEFYVSVRIRAQGIRTPEERQDFLRLLFEMLFKAVFPKAASRLGIVYTPVELVNFLLKSVDVVLQKHFGKTTASSGVTIIDPFAGTGTFPALMLQRWDKETILRKLQAREFWANDVQLFAYYMLLTNLRWTIREMTGEDPGWNLPVLWVDSFQLQEEHGSWSTQFFADDYTELMRTQRDASITVVVGNPPWRSRQRDENDANQNLQYERLDERIRSTFAAETSSRNRNSLYDAYIRAIRWAMDRVGNQGVVAFVTNAGWIDGNAMDGMRKELANECAAIYLINLRGNARTQGELRRREGDNVFSQGSRAAVCLVVLVKDDSHVGPAEIFYHDIGDYLSREEKLAKVKAFGDVQGVPWTRITPNEAGDWIHQRSDEFVSLMPLGGEQAESEHRIFNIRSRGVATSRDAWVYNFSHETVANNMQRMIAVYNSQVRRGINEQLNDPSQISWSRGLRRDATRGAIHRFRPDAIRIALYRPFSKRWLYFDRAFNDMIYQQLRLFPRPDAENKVIILQAPGDNRNFTCLVTDELPDLHVVGTTQCFPLYVYDGEDGDVEVQVALDLIAPKDYAITDETLRAFQEQYGDTSITKEDIFYYVYGVLHASDYRERFASDLRRELPRIPFASDFWAFSQAGRKLAELHIGYEKVDPFPLEESISSNAPEDPWERYRVKDEVC</sequence>
<dbReference type="InterPro" id="IPR053980">
    <property type="entry name" value="ISP_coupler"/>
</dbReference>
<dbReference type="GO" id="GO:0005829">
    <property type="term" value="C:cytosol"/>
    <property type="evidence" value="ECO:0007669"/>
    <property type="project" value="TreeGrafter"/>
</dbReference>
<evidence type="ECO:0000313" key="4">
    <source>
        <dbReference type="Proteomes" id="UP000000292"/>
    </source>
</evidence>
<dbReference type="GO" id="GO:0003677">
    <property type="term" value="F:DNA binding"/>
    <property type="evidence" value="ECO:0007669"/>
    <property type="project" value="InterPro"/>
</dbReference>
<dbReference type="InterPro" id="IPR041635">
    <property type="entry name" value="Type_ISP_LLaBIII_C"/>
</dbReference>
<dbReference type="InterPro" id="IPR011639">
    <property type="entry name" value="MethylTrfase_TaqI-like_dom"/>
</dbReference>
<feature type="domain" description="Helicase C-terminal" evidence="2">
    <location>
        <begin position="438"/>
        <end position="631"/>
    </location>
</feature>
<dbReference type="Pfam" id="PF04851">
    <property type="entry name" value="ResIII"/>
    <property type="match status" value="1"/>
</dbReference>
<dbReference type="EMBL" id="CP002902">
    <property type="protein sequence ID" value="AEJ43705.1"/>
    <property type="molecule type" value="Genomic_DNA"/>
</dbReference>
<dbReference type="Gene3D" id="3.40.50.300">
    <property type="entry name" value="P-loop containing nucleotide triphosphate hydrolases"/>
    <property type="match status" value="2"/>
</dbReference>
<protein>
    <submittedName>
        <fullName evidence="3">Adenine specific DNA methyltransferase, putative</fullName>
    </submittedName>
</protein>
<dbReference type="eggNOG" id="COG1111">
    <property type="taxonomic scope" value="Bacteria"/>
</dbReference>
<dbReference type="InterPro" id="IPR014001">
    <property type="entry name" value="Helicase_ATP-bd"/>
</dbReference>
<proteinExistence type="predicted"/>
<gene>
    <name evidence="3" type="ordered locus">TC41_1782</name>
</gene>
<dbReference type="Pfam" id="PF07669">
    <property type="entry name" value="Eco57I"/>
    <property type="match status" value="1"/>
</dbReference>
<dbReference type="SUPFAM" id="SSF53335">
    <property type="entry name" value="S-adenosyl-L-methionine-dependent methyltransferases"/>
    <property type="match status" value="1"/>
</dbReference>
<dbReference type="InterPro" id="IPR050742">
    <property type="entry name" value="Helicase_Restrict-Modif_Enz"/>
</dbReference>
<dbReference type="Gene3D" id="3.40.50.150">
    <property type="entry name" value="Vaccinia Virus protein VP39"/>
    <property type="match status" value="1"/>
</dbReference>
<dbReference type="STRING" id="1048834.TC41_1782"/>
<dbReference type="Proteomes" id="UP000000292">
    <property type="component" value="Chromosome"/>
</dbReference>
<dbReference type="InterPro" id="IPR001650">
    <property type="entry name" value="Helicase_C-like"/>
</dbReference>
<dbReference type="InterPro" id="IPR002052">
    <property type="entry name" value="DNA_methylase_N6_adenine_CS"/>
</dbReference>
<dbReference type="InterPro" id="IPR027417">
    <property type="entry name" value="P-loop_NTPase"/>
</dbReference>
<dbReference type="PANTHER" id="PTHR47396:SF1">
    <property type="entry name" value="ATP-DEPENDENT HELICASE IRC3-RELATED"/>
    <property type="match status" value="1"/>
</dbReference>
<dbReference type="SUPFAM" id="SSF52540">
    <property type="entry name" value="P-loop containing nucleoside triphosphate hydrolases"/>
    <property type="match status" value="1"/>
</dbReference>
<dbReference type="PROSITE" id="PS00092">
    <property type="entry name" value="N6_MTASE"/>
    <property type="match status" value="1"/>
</dbReference>
<dbReference type="eggNOG" id="COG4889">
    <property type="taxonomic scope" value="Bacteria"/>
</dbReference>
<name>F8ICP0_ALIAT</name>
<dbReference type="InterPro" id="IPR029063">
    <property type="entry name" value="SAM-dependent_MTases_sf"/>
</dbReference>
<dbReference type="PATRIC" id="fig|1048834.4.peg.1689"/>
<dbReference type="PANTHER" id="PTHR47396">
    <property type="entry name" value="TYPE I RESTRICTION ENZYME ECOKI R PROTEIN"/>
    <property type="match status" value="1"/>
</dbReference>
<dbReference type="InterPro" id="IPR006935">
    <property type="entry name" value="Helicase/UvrB_N"/>
</dbReference>
<accession>F8ICP0</accession>
<organism evidence="3 4">
    <name type="scientific">Alicyclobacillus acidocaldarius (strain Tc-4-1)</name>
    <name type="common">Bacillus acidocaldarius</name>
    <dbReference type="NCBI Taxonomy" id="1048834"/>
    <lineage>
        <taxon>Bacteria</taxon>
        <taxon>Bacillati</taxon>
        <taxon>Bacillota</taxon>
        <taxon>Bacilli</taxon>
        <taxon>Bacillales</taxon>
        <taxon>Alicyclobacillaceae</taxon>
        <taxon>Alicyclobacillus</taxon>
    </lineage>
</organism>
<evidence type="ECO:0000259" key="1">
    <source>
        <dbReference type="PROSITE" id="PS51192"/>
    </source>
</evidence>
<evidence type="ECO:0000313" key="3">
    <source>
        <dbReference type="EMBL" id="AEJ43705.1"/>
    </source>
</evidence>
<dbReference type="SMART" id="SM00490">
    <property type="entry name" value="HELICc"/>
    <property type="match status" value="1"/>
</dbReference>
<dbReference type="InterPro" id="IPR011335">
    <property type="entry name" value="Restrct_endonuc-II-like"/>
</dbReference>
<dbReference type="PRINTS" id="PR00507">
    <property type="entry name" value="N12N6MTFRASE"/>
</dbReference>
<reference evidence="4" key="2">
    <citation type="submission" date="2011-06" db="EMBL/GenBank/DDBJ databases">
        <title>The complete genome sequence of Alicyclobacillus acidocaldarius sp. Tc-4-1.</title>
        <authorList>
            <person name="Chen Y."/>
            <person name="He Y."/>
            <person name="Dong Z."/>
            <person name="Hu S."/>
        </authorList>
    </citation>
    <scope>NUCLEOTIDE SEQUENCE [LARGE SCALE GENOMIC DNA]</scope>
    <source>
        <strain evidence="4">Tc-4-1</strain>
    </source>
</reference>
<dbReference type="GO" id="GO:0009007">
    <property type="term" value="F:site-specific DNA-methyltransferase (adenine-specific) activity"/>
    <property type="evidence" value="ECO:0007669"/>
    <property type="project" value="UniProtKB-EC"/>
</dbReference>
<keyword evidence="3" id="KW-0489">Methyltransferase</keyword>
<dbReference type="Pfam" id="PF22240">
    <property type="entry name" value="ISP_coupler"/>
    <property type="match status" value="1"/>
</dbReference>
<feature type="domain" description="Helicase ATP-binding" evidence="1">
    <location>
        <begin position="178"/>
        <end position="372"/>
    </location>
</feature>
<dbReference type="SUPFAM" id="SSF52980">
    <property type="entry name" value="Restriction endonuclease-like"/>
    <property type="match status" value="1"/>
</dbReference>
<dbReference type="HOGENOM" id="CLU_002151_1_0_9"/>
<evidence type="ECO:0000259" key="2">
    <source>
        <dbReference type="PROSITE" id="PS51194"/>
    </source>
</evidence>